<organism evidence="2 3">
    <name type="scientific">Treponema ruminis</name>
    <dbReference type="NCBI Taxonomy" id="744515"/>
    <lineage>
        <taxon>Bacteria</taxon>
        <taxon>Pseudomonadati</taxon>
        <taxon>Spirochaetota</taxon>
        <taxon>Spirochaetia</taxon>
        <taxon>Spirochaetales</taxon>
        <taxon>Treponemataceae</taxon>
        <taxon>Treponema</taxon>
    </lineage>
</organism>
<sequence>MNKVRFFSSALFAISFFGSLSAQEISFSGNLTAQAGAGLPSTHENKGHFLVGTTVFDSTIKSYTDDSTLFVNSQLVYDALAGQSPNGTESLVSNDGTFAFKLKEAYFDYNGGFYAIRAGRQIAAWGKADSIQIADILCPQDSSSLIAADYKESRLGIDALRLSFIQNSMQLDAYWIPFFTPSTLPLAKGNPLNPVFFPKSYDDYEIRYPKSWEEFELPEKKLSNSEYAVRLSSYFSKFDLSFYGFYGWEDTPFFEYQPDFTGESEDLDISGINISGSYKRLLMFGADAAIPFGAFVFRLETAFFPGRYIQTTEEYQEECMLSGSKVDSALKRNQIVGLLGFDWDAGAGWSIMAQYVADYAAGSVKELDRKRYVHQATLTLSKSLLNELLSLSVHSELDLCDYSSFIEPEADYSLTDSITVSLIGDFYLEGRDNKKGMYGIYRDLSCVTLKGKISF</sequence>
<evidence type="ECO:0000313" key="2">
    <source>
        <dbReference type="EMBL" id="MBB5226255.1"/>
    </source>
</evidence>
<evidence type="ECO:0000256" key="1">
    <source>
        <dbReference type="SAM" id="SignalP"/>
    </source>
</evidence>
<keyword evidence="1" id="KW-0732">Signal</keyword>
<protein>
    <submittedName>
        <fullName evidence="2">Uncharacterized protein</fullName>
    </submittedName>
</protein>
<dbReference type="AlphaFoldDB" id="A0A7W8G9I7"/>
<dbReference type="RefSeq" id="WP_184659352.1">
    <property type="nucleotide sequence ID" value="NZ_JACHFQ010000005.1"/>
</dbReference>
<comment type="caution">
    <text evidence="2">The sequence shown here is derived from an EMBL/GenBank/DDBJ whole genome shotgun (WGS) entry which is preliminary data.</text>
</comment>
<proteinExistence type="predicted"/>
<feature type="signal peptide" evidence="1">
    <location>
        <begin position="1"/>
        <end position="22"/>
    </location>
</feature>
<gene>
    <name evidence="2" type="ORF">HNP76_001628</name>
</gene>
<dbReference type="Proteomes" id="UP000518887">
    <property type="component" value="Unassembled WGS sequence"/>
</dbReference>
<reference evidence="2 3" key="1">
    <citation type="submission" date="2020-08" db="EMBL/GenBank/DDBJ databases">
        <title>Genomic Encyclopedia of Type Strains, Phase IV (KMG-IV): sequencing the most valuable type-strain genomes for metagenomic binning, comparative biology and taxonomic classification.</title>
        <authorList>
            <person name="Goeker M."/>
        </authorList>
    </citation>
    <scope>NUCLEOTIDE SEQUENCE [LARGE SCALE GENOMIC DNA]</scope>
    <source>
        <strain evidence="2 3">DSM 103462</strain>
    </source>
</reference>
<evidence type="ECO:0000313" key="3">
    <source>
        <dbReference type="Proteomes" id="UP000518887"/>
    </source>
</evidence>
<dbReference type="Pfam" id="PF06980">
    <property type="entry name" value="DUF1302"/>
    <property type="match status" value="1"/>
</dbReference>
<accession>A0A7W8G9I7</accession>
<dbReference type="EMBL" id="JACHFQ010000005">
    <property type="protein sequence ID" value="MBB5226255.1"/>
    <property type="molecule type" value="Genomic_DNA"/>
</dbReference>
<feature type="chain" id="PRO_5030945711" evidence="1">
    <location>
        <begin position="23"/>
        <end position="455"/>
    </location>
</feature>
<keyword evidence="3" id="KW-1185">Reference proteome</keyword>
<name>A0A7W8G9I7_9SPIR</name>
<dbReference type="InterPro" id="IPR010727">
    <property type="entry name" value="DUF1302"/>
</dbReference>